<keyword evidence="3" id="KW-1185">Reference proteome</keyword>
<feature type="transmembrane region" description="Helical" evidence="1">
    <location>
        <begin position="229"/>
        <end position="261"/>
    </location>
</feature>
<accession>A0A120I0W8</accession>
<keyword evidence="1" id="KW-0812">Transmembrane</keyword>
<feature type="transmembrane region" description="Helical" evidence="1">
    <location>
        <begin position="392"/>
        <end position="411"/>
    </location>
</feature>
<dbReference type="OrthoDB" id="3258018at2"/>
<evidence type="ECO:0000256" key="1">
    <source>
        <dbReference type="SAM" id="Phobius"/>
    </source>
</evidence>
<dbReference type="RefSeq" id="WP_067226088.1">
    <property type="nucleotide sequence ID" value="NZ_CP014145.1"/>
</dbReference>
<feature type="transmembrane region" description="Helical" evidence="1">
    <location>
        <begin position="205"/>
        <end position="222"/>
    </location>
</feature>
<gene>
    <name evidence="2" type="ORF">AWU67_02040</name>
</gene>
<feature type="transmembrane region" description="Helical" evidence="1">
    <location>
        <begin position="447"/>
        <end position="466"/>
    </location>
</feature>
<feature type="transmembrane region" description="Helical" evidence="1">
    <location>
        <begin position="179"/>
        <end position="199"/>
    </location>
</feature>
<organism evidence="2 3">
    <name type="scientific">Microterricola viridarii</name>
    <dbReference type="NCBI Taxonomy" id="412690"/>
    <lineage>
        <taxon>Bacteria</taxon>
        <taxon>Bacillati</taxon>
        <taxon>Actinomycetota</taxon>
        <taxon>Actinomycetes</taxon>
        <taxon>Micrococcales</taxon>
        <taxon>Microbacteriaceae</taxon>
        <taxon>Microterricola</taxon>
    </lineage>
</organism>
<dbReference type="Proteomes" id="UP000058305">
    <property type="component" value="Chromosome"/>
</dbReference>
<dbReference type="EMBL" id="CP014145">
    <property type="protein sequence ID" value="AMB57843.1"/>
    <property type="molecule type" value="Genomic_DNA"/>
</dbReference>
<reference evidence="3" key="2">
    <citation type="submission" date="2016-01" db="EMBL/GenBank/DDBJ databases">
        <title>First complete genome sequence of a species in the genus Microterricola, an extremophilic cold active enzyme producing strain ERGS5:02 isolated from Sikkim Himalaya.</title>
        <authorList>
            <person name="Kumar R."/>
            <person name="Singh D."/>
            <person name="Swarnkar M.K."/>
        </authorList>
    </citation>
    <scope>NUCLEOTIDE SEQUENCE [LARGE SCALE GENOMIC DNA]</scope>
    <source>
        <strain evidence="3">ERGS5:02</strain>
    </source>
</reference>
<feature type="transmembrane region" description="Helical" evidence="1">
    <location>
        <begin position="281"/>
        <end position="302"/>
    </location>
</feature>
<keyword evidence="1" id="KW-0472">Membrane</keyword>
<feature type="transmembrane region" description="Helical" evidence="1">
    <location>
        <begin position="362"/>
        <end position="380"/>
    </location>
</feature>
<name>A0A120I0W8_9MICO</name>
<evidence type="ECO:0008006" key="4">
    <source>
        <dbReference type="Google" id="ProtNLM"/>
    </source>
</evidence>
<sequence>MSAEQTATSTTSRLRLAGQRMAPYVSRFGVPSALVLAALIMVASVGLHHNGMASPIDEWVYLDYLFKMPGDLIMVRGEPIGHRALEMMSCQGVTPYGAMGAPCGSDYEAQRSTYPYGGLTSADGYTPLYFVLTWLLGKGIRLVTGLNDLQAFRMTGFFWLAASLVVFYLLGRAMKVHKIAILAIGLVFIATPFAWWTYTYVSTDAPSFFFGVLLLWGAIRYLQGSGSPWWMVAVAGIAVLFKVSNILAVGVVALLFLIIAVTNLVQARRGRLEEGQARSPFRLLLIASLMVIVSLVLEYVWLMIRSAIAVGPPPYVDILNRPSLREMGLEMELLNFLPGTLISNVHVTGSGGAFAYTIPEHLILPASWLCIAGVVGWLMIKKTGVLENSLAWTVAVSSTLFAPILVLAMVLLEGIHIQLPPRYGASVLPGFLLAIGMIMTSKAARGLVLSYGVLLLAFVCVFAARYA</sequence>
<feature type="transmembrane region" description="Helical" evidence="1">
    <location>
        <begin position="423"/>
        <end position="440"/>
    </location>
</feature>
<evidence type="ECO:0000313" key="2">
    <source>
        <dbReference type="EMBL" id="AMB57843.1"/>
    </source>
</evidence>
<protein>
    <recommendedName>
        <fullName evidence="4">Glycosyltransferase RgtA/B/C/D-like domain-containing protein</fullName>
    </recommendedName>
</protein>
<keyword evidence="1" id="KW-1133">Transmembrane helix</keyword>
<feature type="transmembrane region" description="Helical" evidence="1">
    <location>
        <begin position="151"/>
        <end position="170"/>
    </location>
</feature>
<evidence type="ECO:0000313" key="3">
    <source>
        <dbReference type="Proteomes" id="UP000058305"/>
    </source>
</evidence>
<dbReference type="KEGG" id="mvd:AWU67_02040"/>
<dbReference type="AlphaFoldDB" id="A0A120I0W8"/>
<proteinExistence type="predicted"/>
<reference evidence="2 3" key="1">
    <citation type="journal article" date="2016" name="J. Biotechnol.">
        <title>First complete genome sequence of a species in the genus Microterricola, an extremophilic cold active enzyme producing bacterial strain ERGS5:02 isolated from Sikkim Himalaya.</title>
        <authorList>
            <person name="Himanshu"/>
            <person name="Swarnkar M.K."/>
            <person name="Singh D."/>
            <person name="Kumar R."/>
        </authorList>
    </citation>
    <scope>NUCLEOTIDE SEQUENCE [LARGE SCALE GENOMIC DNA]</scope>
    <source>
        <strain evidence="2 3">ERGS5:02</strain>
    </source>
</reference>
<feature type="transmembrane region" description="Helical" evidence="1">
    <location>
        <begin position="24"/>
        <end position="47"/>
    </location>
</feature>